<evidence type="ECO:0000313" key="2">
    <source>
        <dbReference type="EMBL" id="ETO21601.1"/>
    </source>
</evidence>
<evidence type="ECO:0000259" key="1">
    <source>
        <dbReference type="Pfam" id="PF22516"/>
    </source>
</evidence>
<dbReference type="Proteomes" id="UP000023152">
    <property type="component" value="Unassembled WGS sequence"/>
</dbReference>
<dbReference type="Gene3D" id="3.30.830.10">
    <property type="entry name" value="Metalloenzyme, LuxS/M16 peptidase-like"/>
    <property type="match status" value="1"/>
</dbReference>
<dbReference type="SUPFAM" id="SSF63411">
    <property type="entry name" value="LuxS/MPP-like metallohydrolase"/>
    <property type="match status" value="1"/>
</dbReference>
<dbReference type="InterPro" id="IPR011249">
    <property type="entry name" value="Metalloenz_LuxS/M16"/>
</dbReference>
<dbReference type="OrthoDB" id="10250783at2759"/>
<dbReference type="PANTHER" id="PTHR43016:SF13">
    <property type="entry name" value="PRESEQUENCE PROTEASE, MITOCHONDRIAL"/>
    <property type="match status" value="1"/>
</dbReference>
<comment type="caution">
    <text evidence="2">The sequence shown here is derived from an EMBL/GenBank/DDBJ whole genome shotgun (WGS) entry which is preliminary data.</text>
</comment>
<keyword evidence="3" id="KW-1185">Reference proteome</keyword>
<accession>X6N6D8</accession>
<dbReference type="GO" id="GO:0046872">
    <property type="term" value="F:metal ion binding"/>
    <property type="evidence" value="ECO:0007669"/>
    <property type="project" value="InterPro"/>
</dbReference>
<gene>
    <name evidence="2" type="ORF">RFI_15603</name>
</gene>
<dbReference type="GO" id="GO:0004222">
    <property type="term" value="F:metalloendopeptidase activity"/>
    <property type="evidence" value="ECO:0007669"/>
    <property type="project" value="TreeGrafter"/>
</dbReference>
<dbReference type="InterPro" id="IPR055130">
    <property type="entry name" value="PreP_C"/>
</dbReference>
<organism evidence="2 3">
    <name type="scientific">Reticulomyxa filosa</name>
    <dbReference type="NCBI Taxonomy" id="46433"/>
    <lineage>
        <taxon>Eukaryota</taxon>
        <taxon>Sar</taxon>
        <taxon>Rhizaria</taxon>
        <taxon>Retaria</taxon>
        <taxon>Foraminifera</taxon>
        <taxon>Monothalamids</taxon>
        <taxon>Reticulomyxidae</taxon>
        <taxon>Reticulomyxa</taxon>
    </lineage>
</organism>
<name>X6N6D8_RETFI</name>
<dbReference type="GO" id="GO:0016485">
    <property type="term" value="P:protein processing"/>
    <property type="evidence" value="ECO:0007669"/>
    <property type="project" value="TreeGrafter"/>
</dbReference>
<protein>
    <recommendedName>
        <fullName evidence="1">Presequence protease mitochondrial-type C-terminal domain-containing protein</fullName>
    </recommendedName>
</protein>
<dbReference type="Pfam" id="PF22516">
    <property type="entry name" value="PreP_C"/>
    <property type="match status" value="1"/>
</dbReference>
<dbReference type="OMA" id="TIRQEHR"/>
<reference evidence="2 3" key="1">
    <citation type="journal article" date="2013" name="Curr. Biol.">
        <title>The Genome of the Foraminiferan Reticulomyxa filosa.</title>
        <authorList>
            <person name="Glockner G."/>
            <person name="Hulsmann N."/>
            <person name="Schleicher M."/>
            <person name="Noegel A.A."/>
            <person name="Eichinger L."/>
            <person name="Gallinger C."/>
            <person name="Pawlowski J."/>
            <person name="Sierra R."/>
            <person name="Euteneuer U."/>
            <person name="Pillet L."/>
            <person name="Moustafa A."/>
            <person name="Platzer M."/>
            <person name="Groth M."/>
            <person name="Szafranski K."/>
            <person name="Schliwa M."/>
        </authorList>
    </citation>
    <scope>NUCLEOTIDE SEQUENCE [LARGE SCALE GENOMIC DNA]</scope>
</reference>
<feature type="domain" description="Presequence protease mitochondrial-type C-terminal" evidence="1">
    <location>
        <begin position="52"/>
        <end position="187"/>
    </location>
</feature>
<dbReference type="EMBL" id="ASPP01011465">
    <property type="protein sequence ID" value="ETO21601.1"/>
    <property type="molecule type" value="Genomic_DNA"/>
</dbReference>
<dbReference type="AlphaFoldDB" id="X6N6D8"/>
<sequence>MMQHGDAIKNISASQRQTSPLRHYFGVPSSQVNFCAAAVPTVPYRHVDCAALRVAGKVLGSNFLHHEIREKGGAYGSGSSQSRHLFKMFSYRDPQSIQTIHNFQRGIEWLLSDKVTEKHIDEALLGIFGSLDCPISPSDRGWDELSQGVDETIRQEHREQLLGVNKKTMQNAVDKHLKHAFENNKVAYSIVGRAEGFHDPDQRNLFEGQGFVVSSLK</sequence>
<evidence type="ECO:0000313" key="3">
    <source>
        <dbReference type="Proteomes" id="UP000023152"/>
    </source>
</evidence>
<dbReference type="PANTHER" id="PTHR43016">
    <property type="entry name" value="PRESEQUENCE PROTEASE"/>
    <property type="match status" value="1"/>
</dbReference>
<proteinExistence type="predicted"/>